<gene>
    <name evidence="2" type="ORF">H6G95_25165</name>
</gene>
<feature type="compositionally biased region" description="Basic and acidic residues" evidence="1">
    <location>
        <begin position="87"/>
        <end position="101"/>
    </location>
</feature>
<feature type="region of interest" description="Disordered" evidence="1">
    <location>
        <begin position="123"/>
        <end position="172"/>
    </location>
</feature>
<dbReference type="RefSeq" id="WP_190898346.1">
    <property type="nucleotide sequence ID" value="NZ_JACJTE010000037.1"/>
</dbReference>
<keyword evidence="3" id="KW-1185">Reference proteome</keyword>
<evidence type="ECO:0000313" key="3">
    <source>
        <dbReference type="Proteomes" id="UP000604661"/>
    </source>
</evidence>
<reference evidence="2 3" key="1">
    <citation type="journal article" date="2020" name="ISME J.">
        <title>Comparative genomics reveals insights into cyanobacterial evolution and habitat adaptation.</title>
        <authorList>
            <person name="Chen M.Y."/>
            <person name="Teng W.K."/>
            <person name="Zhao L."/>
            <person name="Hu C.X."/>
            <person name="Zhou Y.K."/>
            <person name="Han B.P."/>
            <person name="Song L.R."/>
            <person name="Shu W.S."/>
        </authorList>
    </citation>
    <scope>NUCLEOTIDE SEQUENCE [LARGE SCALE GENOMIC DNA]</scope>
    <source>
        <strain evidence="2 3">FACHB-391</strain>
    </source>
</reference>
<protein>
    <submittedName>
        <fullName evidence="2">Uncharacterized protein</fullName>
    </submittedName>
</protein>
<proteinExistence type="predicted"/>
<dbReference type="EMBL" id="JACJTE010000037">
    <property type="protein sequence ID" value="MBD2563841.1"/>
    <property type="molecule type" value="Genomic_DNA"/>
</dbReference>
<accession>A0ABR8F2F8</accession>
<feature type="compositionally biased region" description="Low complexity" evidence="1">
    <location>
        <begin position="139"/>
        <end position="149"/>
    </location>
</feature>
<feature type="compositionally biased region" description="Basic residues" evidence="1">
    <location>
        <begin position="161"/>
        <end position="172"/>
    </location>
</feature>
<organism evidence="2 3">
    <name type="scientific">Nostoc linckia FACHB-391</name>
    <dbReference type="NCBI Taxonomy" id="2692906"/>
    <lineage>
        <taxon>Bacteria</taxon>
        <taxon>Bacillati</taxon>
        <taxon>Cyanobacteriota</taxon>
        <taxon>Cyanophyceae</taxon>
        <taxon>Nostocales</taxon>
        <taxon>Nostocaceae</taxon>
        <taxon>Nostoc</taxon>
    </lineage>
</organism>
<comment type="caution">
    <text evidence="2">The sequence shown here is derived from an EMBL/GenBank/DDBJ whole genome shotgun (WGS) entry which is preliminary data.</text>
</comment>
<dbReference type="Proteomes" id="UP000604661">
    <property type="component" value="Unassembled WGS sequence"/>
</dbReference>
<evidence type="ECO:0000313" key="2">
    <source>
        <dbReference type="EMBL" id="MBD2563841.1"/>
    </source>
</evidence>
<feature type="region of interest" description="Disordered" evidence="1">
    <location>
        <begin position="79"/>
        <end position="105"/>
    </location>
</feature>
<name>A0ABR8F2F8_NOSLI</name>
<sequence length="172" mass="18980">MDMQSLLTLAIVVIFWAFVSLVMFQFINGLFVSAAYASNVVSVSNGNIAASTITSVSEVITPQPRTFEKLPDPWTLEDEVVHSTSNEGERLKGKGERERENSILSPFPLPLYPTSVRSTLRLLPPVKEISPQPKRTNRSNKTNNTANKSPKTKKADVNSSGKRKPGRPRKVG</sequence>
<evidence type="ECO:0000256" key="1">
    <source>
        <dbReference type="SAM" id="MobiDB-lite"/>
    </source>
</evidence>